<dbReference type="CDD" id="cd17678">
    <property type="entry name" value="RUN2_DENND5"/>
    <property type="match status" value="1"/>
</dbReference>
<dbReference type="InterPro" id="IPR037213">
    <property type="entry name" value="Run_dom_sf"/>
</dbReference>
<proteinExistence type="predicted"/>
<gene>
    <name evidence="4" type="ORF">X975_00309</name>
</gene>
<evidence type="ECO:0000313" key="5">
    <source>
        <dbReference type="Proteomes" id="UP000054359"/>
    </source>
</evidence>
<dbReference type="InterPro" id="IPR047277">
    <property type="entry name" value="PLAT_RAB6IP1"/>
</dbReference>
<dbReference type="Gene3D" id="1.20.58.900">
    <property type="match status" value="1"/>
</dbReference>
<dbReference type="CDD" id="cd01757">
    <property type="entry name" value="PLAT_RAB6IP1"/>
    <property type="match status" value="1"/>
</dbReference>
<dbReference type="Proteomes" id="UP000054359">
    <property type="component" value="Unassembled WGS sequence"/>
</dbReference>
<dbReference type="GO" id="GO:0031267">
    <property type="term" value="F:small GTPase binding"/>
    <property type="evidence" value="ECO:0007669"/>
    <property type="project" value="InterPro"/>
</dbReference>
<dbReference type="EMBL" id="KK115748">
    <property type="protein sequence ID" value="KFM65922.1"/>
    <property type="molecule type" value="Genomic_DNA"/>
</dbReference>
<evidence type="ECO:0000259" key="2">
    <source>
        <dbReference type="PROSITE" id="PS50095"/>
    </source>
</evidence>
<keyword evidence="5" id="KW-1185">Reference proteome</keyword>
<protein>
    <submittedName>
        <fullName evidence="4">DENN domain-containing protein 5A</fullName>
    </submittedName>
</protein>
<dbReference type="AlphaFoldDB" id="A0A087TLD3"/>
<organism evidence="4 5">
    <name type="scientific">Stegodyphus mimosarum</name>
    <name type="common">African social velvet spider</name>
    <dbReference type="NCBI Taxonomy" id="407821"/>
    <lineage>
        <taxon>Eukaryota</taxon>
        <taxon>Metazoa</taxon>
        <taxon>Ecdysozoa</taxon>
        <taxon>Arthropoda</taxon>
        <taxon>Chelicerata</taxon>
        <taxon>Arachnida</taxon>
        <taxon>Araneae</taxon>
        <taxon>Araneomorphae</taxon>
        <taxon>Entelegynae</taxon>
        <taxon>Eresoidea</taxon>
        <taxon>Eresidae</taxon>
        <taxon>Stegodyphus</taxon>
    </lineage>
</organism>
<dbReference type="InterPro" id="IPR047278">
    <property type="entry name" value="DEN5A/B"/>
</dbReference>
<evidence type="ECO:0000259" key="3">
    <source>
        <dbReference type="PROSITE" id="PS50826"/>
    </source>
</evidence>
<evidence type="ECO:0000313" key="4">
    <source>
        <dbReference type="EMBL" id="KFM65922.1"/>
    </source>
</evidence>
<dbReference type="InterPro" id="IPR004012">
    <property type="entry name" value="Run_dom"/>
</dbReference>
<reference evidence="4 5" key="1">
    <citation type="submission" date="2013-11" db="EMBL/GenBank/DDBJ databases">
        <title>Genome sequencing of Stegodyphus mimosarum.</title>
        <authorList>
            <person name="Bechsgaard J."/>
        </authorList>
    </citation>
    <scope>NUCLEOTIDE SEQUENCE [LARGE SCALE GENOMIC DNA]</scope>
</reference>
<dbReference type="OMA" id="DELMETC"/>
<dbReference type="PROSITE" id="PS50095">
    <property type="entry name" value="PLAT"/>
    <property type="match status" value="1"/>
</dbReference>
<dbReference type="InterPro" id="IPR001024">
    <property type="entry name" value="PLAT/LH2_dom"/>
</dbReference>
<name>A0A087TLD3_STEMI</name>
<dbReference type="PANTHER" id="PTHR46070:SF1">
    <property type="entry name" value="PINSTRIPE, ISOFORM A"/>
    <property type="match status" value="1"/>
</dbReference>
<dbReference type="SUPFAM" id="SSF140741">
    <property type="entry name" value="RUN domain-like"/>
    <property type="match status" value="1"/>
</dbReference>
<feature type="non-terminal residue" evidence="4">
    <location>
        <position position="334"/>
    </location>
</feature>
<dbReference type="PROSITE" id="PS50826">
    <property type="entry name" value="RUN"/>
    <property type="match status" value="1"/>
</dbReference>
<dbReference type="SMART" id="SM00593">
    <property type="entry name" value="RUN"/>
    <property type="match status" value="1"/>
</dbReference>
<feature type="domain" description="RUN" evidence="3">
    <location>
        <begin position="174"/>
        <end position="329"/>
    </location>
</feature>
<dbReference type="Pfam" id="PF01477">
    <property type="entry name" value="PLAT"/>
    <property type="match status" value="1"/>
</dbReference>
<dbReference type="PANTHER" id="PTHR46070">
    <property type="entry name" value="PINSTRIPE, ISOFORM A"/>
    <property type="match status" value="1"/>
</dbReference>
<dbReference type="Gene3D" id="2.60.60.20">
    <property type="entry name" value="PLAT/LH2 domain"/>
    <property type="match status" value="1"/>
</dbReference>
<comment type="caution">
    <text evidence="1">Lacks conserved residue(s) required for the propagation of feature annotation.</text>
</comment>
<dbReference type="InterPro" id="IPR036392">
    <property type="entry name" value="PLAT/LH2_dom_sf"/>
</dbReference>
<evidence type="ECO:0000256" key="1">
    <source>
        <dbReference type="PROSITE-ProRule" id="PRU00152"/>
    </source>
</evidence>
<dbReference type="Pfam" id="PF02759">
    <property type="entry name" value="RUN"/>
    <property type="match status" value="1"/>
</dbReference>
<feature type="domain" description="PLAT" evidence="2">
    <location>
        <begin position="1"/>
        <end position="109"/>
    </location>
</feature>
<sequence length="334" mass="37911">MHYRVVVFPSRKLSASTTTANAWIIVAGTLGETKQIALPKQTLEIVFEHKNLGILTTLRIGHDNTGMSPKWMVEHVVVRNEISGHTYKFPCGRWLGKGVDDGSTERLLVGEMVPRDQDTDELMETCRTPPRCRSPSVPRRPKLTVPEIQQMLGDSVNNIVKYYYKSEKERGSLTILLCGELGLVYCLEQVFLYGFKATRFFRHVYLWDFFVKVKTYFEALLQEDGGTNSPVPRETLEHVMVMGSYCNLVDKIDNASCSVGKDGKFQLFICFAAREHLLHRMLLHIASTPVTSSMYEEQSFLRDPNLVTFLVQILESLSEFTITLEASLTKGIES</sequence>
<dbReference type="STRING" id="407821.A0A087TLD3"/>
<dbReference type="GO" id="GO:0005085">
    <property type="term" value="F:guanyl-nucleotide exchange factor activity"/>
    <property type="evidence" value="ECO:0007669"/>
    <property type="project" value="InterPro"/>
</dbReference>
<dbReference type="OrthoDB" id="6495943at2759"/>
<accession>A0A087TLD3</accession>
<dbReference type="SUPFAM" id="SSF49723">
    <property type="entry name" value="Lipase/lipooxygenase domain (PLAT/LH2 domain)"/>
    <property type="match status" value="1"/>
</dbReference>